<reference evidence="7 8" key="1">
    <citation type="submission" date="2022-06" db="EMBL/GenBank/DDBJ databases">
        <title>A taxonomic note on the genus Prevotella: Description of four novel genera and emended description of the genera Hallella and Xylanibacter.</title>
        <authorList>
            <person name="Hitch T.C.A."/>
        </authorList>
    </citation>
    <scope>NUCLEOTIDE SEQUENCE [LARGE SCALE GENOMIC DNA]</scope>
    <source>
        <strain evidence="7 8">DSM 100619</strain>
    </source>
</reference>
<sequence>MKNKTIPLALLAIFLSTTTMAQKIPQLNAKNIDQVISAMTLTEKAQLLVGGGNSGFVGSGAMLGHQEKLVAGAAGITVAIPRLGIPATVLTDGPAGVHINPTREGTSQTFYATGFPVGTCLASTWNTNLVEKVGKAIGNEVLEYGCDVILGPGMCLQRNPLGGRNFEYYSEDPIVTGIIGTAMVNGIQSQGVGTSPKHFAVNSQEGDRTRVDEQVSQRALRELYLRGFEIMTRNSHPWTVMSAYNKVNGTYCQGNKDLLTNVLRKDWGFNGIVMTDWIGEREDLPVSQEVAAGNDLLMPGYPVQVEDIEKAVKEGKLSMADVDRNVRNMLEYIVKTPRFRNYKFTNKPDMKAHATVTRQAATEGMVLLKNDEQTLPIRNLKTVALFGVNSYDFFSGGLGSGCVNVPYVVNMVQGLKNANISTTPQLTEIYTDYIKYAKAKLQADKNPEMWFLDQGQPKLDEISVTKRCIEHEQPQADAAIITIGRQAGEGMDRSIDGDFNLSQQEQDLISNVSDIFHAAGKKVIVIINSGSSIETASWRDRVDAILVAWQPGEEGGNSVADVLTGKANPSGKLTQTWPISVNDVPSTKNFPQQPDYYNLTEKLAYKVVPGINFTKHNEDIYIGYRYFDTFRKKVAYPFGYGLSYTTFAYGKPTVKAHGDQIEIRVTVKNTGKTAGKEVAECYVTAPKGAYEKPAKELKAFAKTQLLSPGQSETLKMTVAKRDLASFDEAGSQWKADAGTYIFGVGSNVEDIKGTASLQVSEYTEKVTNSLAPKAPLQLLRQK</sequence>
<comment type="caution">
    <text evidence="7">The sequence shown here is derived from an EMBL/GenBank/DDBJ whole genome shotgun (WGS) entry which is preliminary data.</text>
</comment>
<dbReference type="RefSeq" id="WP_252759898.1">
    <property type="nucleotide sequence ID" value="NZ_JAMXLY010000003.1"/>
</dbReference>
<dbReference type="Proteomes" id="UP001204015">
    <property type="component" value="Unassembled WGS sequence"/>
</dbReference>
<accession>A0ABT1BTX3</accession>
<keyword evidence="3" id="KW-0119">Carbohydrate metabolism</keyword>
<evidence type="ECO:0000256" key="3">
    <source>
        <dbReference type="ARBA" id="ARBA00023277"/>
    </source>
</evidence>
<keyword evidence="2 4" id="KW-0378">Hydrolase</keyword>
<dbReference type="SUPFAM" id="SSF51445">
    <property type="entry name" value="(Trans)glycosidases"/>
    <property type="match status" value="1"/>
</dbReference>
<dbReference type="PANTHER" id="PTHR42715:SF10">
    <property type="entry name" value="BETA-GLUCOSIDASE"/>
    <property type="match status" value="1"/>
</dbReference>
<evidence type="ECO:0000313" key="8">
    <source>
        <dbReference type="Proteomes" id="UP001204015"/>
    </source>
</evidence>
<dbReference type="InterPro" id="IPR001764">
    <property type="entry name" value="Glyco_hydro_3_N"/>
</dbReference>
<keyword evidence="8" id="KW-1185">Reference proteome</keyword>
<dbReference type="EMBL" id="JAMXLY010000003">
    <property type="protein sequence ID" value="MCO6024534.1"/>
    <property type="molecule type" value="Genomic_DNA"/>
</dbReference>
<dbReference type="PROSITE" id="PS00775">
    <property type="entry name" value="GLYCOSYL_HYDROL_F3"/>
    <property type="match status" value="1"/>
</dbReference>
<keyword evidence="5" id="KW-0732">Signal</keyword>
<dbReference type="Gene3D" id="2.60.40.10">
    <property type="entry name" value="Immunoglobulins"/>
    <property type="match status" value="1"/>
</dbReference>
<dbReference type="Pfam" id="PF01915">
    <property type="entry name" value="Glyco_hydro_3_C"/>
    <property type="match status" value="1"/>
</dbReference>
<evidence type="ECO:0000313" key="7">
    <source>
        <dbReference type="EMBL" id="MCO6024534.1"/>
    </source>
</evidence>
<feature type="signal peptide" evidence="5">
    <location>
        <begin position="1"/>
        <end position="21"/>
    </location>
</feature>
<dbReference type="InterPro" id="IPR019800">
    <property type="entry name" value="Glyco_hydro_3_AS"/>
</dbReference>
<comment type="similarity">
    <text evidence="1 4">Belongs to the glycosyl hydrolase 3 family.</text>
</comment>
<proteinExistence type="inferred from homology"/>
<dbReference type="Pfam" id="PF14310">
    <property type="entry name" value="Fn3-like"/>
    <property type="match status" value="1"/>
</dbReference>
<dbReference type="InterPro" id="IPR036962">
    <property type="entry name" value="Glyco_hydro_3_N_sf"/>
</dbReference>
<dbReference type="Gene3D" id="3.20.20.300">
    <property type="entry name" value="Glycoside hydrolase, family 3, N-terminal domain"/>
    <property type="match status" value="1"/>
</dbReference>
<keyword evidence="4" id="KW-0326">Glycosidase</keyword>
<dbReference type="InterPro" id="IPR013783">
    <property type="entry name" value="Ig-like_fold"/>
</dbReference>
<dbReference type="SUPFAM" id="SSF52279">
    <property type="entry name" value="Beta-D-glucan exohydrolase, C-terminal domain"/>
    <property type="match status" value="1"/>
</dbReference>
<dbReference type="InterPro" id="IPR017853">
    <property type="entry name" value="GH"/>
</dbReference>
<evidence type="ECO:0000256" key="5">
    <source>
        <dbReference type="SAM" id="SignalP"/>
    </source>
</evidence>
<evidence type="ECO:0000256" key="1">
    <source>
        <dbReference type="ARBA" id="ARBA00005336"/>
    </source>
</evidence>
<dbReference type="GO" id="GO:0016787">
    <property type="term" value="F:hydrolase activity"/>
    <property type="evidence" value="ECO:0007669"/>
    <property type="project" value="UniProtKB-KW"/>
</dbReference>
<evidence type="ECO:0000259" key="6">
    <source>
        <dbReference type="SMART" id="SM01217"/>
    </source>
</evidence>
<dbReference type="InterPro" id="IPR002772">
    <property type="entry name" value="Glyco_hydro_3_C"/>
</dbReference>
<dbReference type="InterPro" id="IPR036881">
    <property type="entry name" value="Glyco_hydro_3_C_sf"/>
</dbReference>
<organism evidence="7 8">
    <name type="scientific">Segatella cerevisiae</name>
    <dbReference type="NCBI Taxonomy" id="2053716"/>
    <lineage>
        <taxon>Bacteria</taxon>
        <taxon>Pseudomonadati</taxon>
        <taxon>Bacteroidota</taxon>
        <taxon>Bacteroidia</taxon>
        <taxon>Bacteroidales</taxon>
        <taxon>Prevotellaceae</taxon>
        <taxon>Segatella</taxon>
    </lineage>
</organism>
<evidence type="ECO:0000256" key="4">
    <source>
        <dbReference type="RuleBase" id="RU361161"/>
    </source>
</evidence>
<dbReference type="Pfam" id="PF00933">
    <property type="entry name" value="Glyco_hydro_3"/>
    <property type="match status" value="1"/>
</dbReference>
<dbReference type="InterPro" id="IPR050288">
    <property type="entry name" value="Cellulose_deg_GH3"/>
</dbReference>
<dbReference type="PRINTS" id="PR00133">
    <property type="entry name" value="GLHYDRLASE3"/>
</dbReference>
<feature type="domain" description="Fibronectin type III-like" evidence="6">
    <location>
        <begin position="677"/>
        <end position="748"/>
    </location>
</feature>
<protein>
    <submittedName>
        <fullName evidence="7">Glycoside hydrolase family 3 C-terminal domain-containing protein</fullName>
    </submittedName>
</protein>
<feature type="chain" id="PRO_5046662852" evidence="5">
    <location>
        <begin position="22"/>
        <end position="782"/>
    </location>
</feature>
<name>A0ABT1BTX3_9BACT</name>
<dbReference type="PANTHER" id="PTHR42715">
    <property type="entry name" value="BETA-GLUCOSIDASE"/>
    <property type="match status" value="1"/>
</dbReference>
<gene>
    <name evidence="7" type="ORF">NG821_01515</name>
</gene>
<dbReference type="InterPro" id="IPR026891">
    <property type="entry name" value="Fn3-like"/>
</dbReference>
<dbReference type="Gene3D" id="3.40.50.1700">
    <property type="entry name" value="Glycoside hydrolase family 3 C-terminal domain"/>
    <property type="match status" value="1"/>
</dbReference>
<evidence type="ECO:0000256" key="2">
    <source>
        <dbReference type="ARBA" id="ARBA00022801"/>
    </source>
</evidence>
<dbReference type="SMART" id="SM01217">
    <property type="entry name" value="Fn3_like"/>
    <property type="match status" value="1"/>
</dbReference>